<protein>
    <submittedName>
        <fullName evidence="2">DDE-type integrase/transposase/recombinase</fullName>
    </submittedName>
</protein>
<evidence type="ECO:0000313" key="2">
    <source>
        <dbReference type="EMBL" id="MDV2912350.1"/>
    </source>
</evidence>
<dbReference type="InterPro" id="IPR001584">
    <property type="entry name" value="Integrase_cat-core"/>
</dbReference>
<comment type="caution">
    <text evidence="2">The sequence shown here is derived from an EMBL/GenBank/DDBJ whole genome shotgun (WGS) entry which is preliminary data.</text>
</comment>
<dbReference type="PANTHER" id="PTHR46889:SF5">
    <property type="entry name" value="INTEGRASE PROTEIN"/>
    <property type="match status" value="1"/>
</dbReference>
<evidence type="ECO:0000259" key="1">
    <source>
        <dbReference type="PROSITE" id="PS50994"/>
    </source>
</evidence>
<sequence length="148" mass="17476">IRPKKHNRNKQNEQYIQDNLLNQNFEVNKPNEVWLADSTELSYGVNSEYKVRLSGVLDLYGRKLLTYTLSETETSKSQVQLFKQAFSMVSCVQPLIHTDRGSAYTSGTFNNFLNQFNIKRSMSRPGTPYDNAPMERWWNEFKLRWIER</sequence>
<dbReference type="Gene3D" id="3.30.420.10">
    <property type="entry name" value="Ribonuclease H-like superfamily/Ribonuclease H"/>
    <property type="match status" value="1"/>
</dbReference>
<reference evidence="2" key="1">
    <citation type="journal article" date="2023" name="PeerJ">
        <title>Selection and evaluation of lactic acid bacteria from chicken feces in Thailand as potential probiotics.</title>
        <authorList>
            <person name="Khurajog B."/>
            <person name="Disastra Y."/>
            <person name="Lawwyne L.D."/>
            <person name="Sirichokchatchawan W."/>
            <person name="Niyomtham W."/>
            <person name="Yindee J."/>
            <person name="Hampson D.J."/>
            <person name="Prapasarakul N."/>
        </authorList>
    </citation>
    <scope>NUCLEOTIDE SEQUENCE</scope>
    <source>
        <strain evidence="2">BF14</strain>
    </source>
</reference>
<reference evidence="2" key="2">
    <citation type="submission" date="2023-10" db="EMBL/GenBank/DDBJ databases">
        <authorList>
            <person name="Khurajog B."/>
        </authorList>
    </citation>
    <scope>NUCLEOTIDE SEQUENCE</scope>
    <source>
        <strain evidence="2">BF14</strain>
    </source>
</reference>
<feature type="non-terminal residue" evidence="2">
    <location>
        <position position="148"/>
    </location>
</feature>
<gene>
    <name evidence="2" type="ORF">R0H03_10995</name>
</gene>
<dbReference type="GO" id="GO:0003676">
    <property type="term" value="F:nucleic acid binding"/>
    <property type="evidence" value="ECO:0007669"/>
    <property type="project" value="InterPro"/>
</dbReference>
<dbReference type="AlphaFoldDB" id="A0AAW8YPV9"/>
<dbReference type="PROSITE" id="PS50994">
    <property type="entry name" value="INTEGRASE"/>
    <property type="match status" value="1"/>
</dbReference>
<proteinExistence type="predicted"/>
<organism evidence="2 3">
    <name type="scientific">Pediococcus acidilactici</name>
    <dbReference type="NCBI Taxonomy" id="1254"/>
    <lineage>
        <taxon>Bacteria</taxon>
        <taxon>Bacillati</taxon>
        <taxon>Bacillota</taxon>
        <taxon>Bacilli</taxon>
        <taxon>Lactobacillales</taxon>
        <taxon>Lactobacillaceae</taxon>
        <taxon>Pediococcus</taxon>
        <taxon>Pediococcus acidilactici group</taxon>
    </lineage>
</organism>
<dbReference type="InterPro" id="IPR036397">
    <property type="entry name" value="RNaseH_sf"/>
</dbReference>
<accession>A0AAW8YPV9</accession>
<dbReference type="InterPro" id="IPR012337">
    <property type="entry name" value="RNaseH-like_sf"/>
</dbReference>
<dbReference type="InterPro" id="IPR050900">
    <property type="entry name" value="Transposase_IS3/IS150/IS904"/>
</dbReference>
<dbReference type="Proteomes" id="UP001280415">
    <property type="component" value="Unassembled WGS sequence"/>
</dbReference>
<dbReference type="RefSeq" id="WP_317052619.1">
    <property type="nucleotide sequence ID" value="NZ_JAWJAX010000044.1"/>
</dbReference>
<dbReference type="GO" id="GO:0015074">
    <property type="term" value="P:DNA integration"/>
    <property type="evidence" value="ECO:0007669"/>
    <property type="project" value="InterPro"/>
</dbReference>
<dbReference type="EMBL" id="JAWJAX010000044">
    <property type="protein sequence ID" value="MDV2912350.1"/>
    <property type="molecule type" value="Genomic_DNA"/>
</dbReference>
<dbReference type="SUPFAM" id="SSF53098">
    <property type="entry name" value="Ribonuclease H-like"/>
    <property type="match status" value="1"/>
</dbReference>
<name>A0AAW8YPV9_PEDAC</name>
<feature type="non-terminal residue" evidence="2">
    <location>
        <position position="1"/>
    </location>
</feature>
<dbReference type="PANTHER" id="PTHR46889">
    <property type="entry name" value="TRANSPOSASE INSF FOR INSERTION SEQUENCE IS3B-RELATED"/>
    <property type="match status" value="1"/>
</dbReference>
<evidence type="ECO:0000313" key="3">
    <source>
        <dbReference type="Proteomes" id="UP001280415"/>
    </source>
</evidence>
<feature type="domain" description="Integrase catalytic" evidence="1">
    <location>
        <begin position="26"/>
        <end position="148"/>
    </location>
</feature>
<dbReference type="Pfam" id="PF00665">
    <property type="entry name" value="rve"/>
    <property type="match status" value="1"/>
</dbReference>